<gene>
    <name evidence="4" type="ORF">DdX_11158</name>
</gene>
<feature type="domain" description="Amidase" evidence="3">
    <location>
        <begin position="72"/>
        <end position="512"/>
    </location>
</feature>
<organism evidence="4 5">
    <name type="scientific">Ditylenchus destructor</name>
    <dbReference type="NCBI Taxonomy" id="166010"/>
    <lineage>
        <taxon>Eukaryota</taxon>
        <taxon>Metazoa</taxon>
        <taxon>Ecdysozoa</taxon>
        <taxon>Nematoda</taxon>
        <taxon>Chromadorea</taxon>
        <taxon>Rhabditida</taxon>
        <taxon>Tylenchina</taxon>
        <taxon>Tylenchomorpha</taxon>
        <taxon>Sphaerularioidea</taxon>
        <taxon>Anguinidae</taxon>
        <taxon>Anguininae</taxon>
        <taxon>Ditylenchus</taxon>
    </lineage>
</organism>
<dbReference type="PIRSF" id="PIRSF001221">
    <property type="entry name" value="Amidase_fungi"/>
    <property type="match status" value="1"/>
</dbReference>
<reference evidence="4" key="1">
    <citation type="submission" date="2022-01" db="EMBL/GenBank/DDBJ databases">
        <title>Genome Sequence Resource for Two Populations of Ditylenchus destructor, the Migratory Endoparasitic Phytonematode.</title>
        <authorList>
            <person name="Zhang H."/>
            <person name="Lin R."/>
            <person name="Xie B."/>
        </authorList>
    </citation>
    <scope>NUCLEOTIDE SEQUENCE</scope>
    <source>
        <strain evidence="4">BazhouSP</strain>
    </source>
</reference>
<dbReference type="GO" id="GO:0012505">
    <property type="term" value="C:endomembrane system"/>
    <property type="evidence" value="ECO:0007669"/>
    <property type="project" value="TreeGrafter"/>
</dbReference>
<dbReference type="AlphaFoldDB" id="A0AAD4N2Y2"/>
<comment type="similarity">
    <text evidence="1">Belongs to the amidase family.</text>
</comment>
<dbReference type="InterPro" id="IPR020556">
    <property type="entry name" value="Amidase_CS"/>
</dbReference>
<dbReference type="PANTHER" id="PTHR43372">
    <property type="entry name" value="FATTY-ACID AMIDE HYDROLASE"/>
    <property type="match status" value="1"/>
</dbReference>
<dbReference type="Proteomes" id="UP001201812">
    <property type="component" value="Unassembled WGS sequence"/>
</dbReference>
<dbReference type="Gene3D" id="3.90.1300.10">
    <property type="entry name" value="Amidase signature (AS) domain"/>
    <property type="match status" value="1"/>
</dbReference>
<feature type="active site" description="Charge relay system" evidence="2">
    <location>
        <position position="209"/>
    </location>
</feature>
<dbReference type="InterPro" id="IPR052739">
    <property type="entry name" value="FAAH2"/>
</dbReference>
<dbReference type="InterPro" id="IPR023631">
    <property type="entry name" value="Amidase_dom"/>
</dbReference>
<evidence type="ECO:0000256" key="2">
    <source>
        <dbReference type="PIRSR" id="PIRSR001221-1"/>
    </source>
</evidence>
<accession>A0AAD4N2Y2</accession>
<dbReference type="Pfam" id="PF01425">
    <property type="entry name" value="Amidase"/>
    <property type="match status" value="1"/>
</dbReference>
<proteinExistence type="inferred from homology"/>
<feature type="active site" description="Charge relay system" evidence="2">
    <location>
        <position position="133"/>
    </location>
</feature>
<evidence type="ECO:0000259" key="3">
    <source>
        <dbReference type="Pfam" id="PF01425"/>
    </source>
</evidence>
<keyword evidence="5" id="KW-1185">Reference proteome</keyword>
<evidence type="ECO:0000313" key="5">
    <source>
        <dbReference type="Proteomes" id="UP001201812"/>
    </source>
</evidence>
<sequence length="532" mass="58957">MDRLFTYFYPILWILSRLYFQIVNIAFDLVNFVIPKTAVDPLPNDETGHLLLLSATKSAEMIRTGEITSSKLVQDYINRIKQVNPLVNAVVTEMFDEAMEGAEKVDQYLANLNKDGQEFEQTQPLLGIPCTIKDNIKVQGCVSLAGNREFVNNMPNDRDAELVKRLRDAGAIILATTNLPLFGNGWECESVVTGRTSNPYDLRRSPGGSSGGEAALIGSAASLFGIGNDYGGSIRLPSYMCGIFGLKPSKDIVPLDGTITDPTLPNLKRVNVDGTMCRFAEDLGLILKVLVGENIATNTLNLDRTIDLSKIRIFYMEELNTIITETMHSEPRAALREAVRYFENKYAIHGHRMDLPLAHRVFELYCAVVAGDELIAESSASFPQKFGKCIKNVAQFLFRDINMTSMTLEYNVLSTMIFDGPEKFAHFQEKCEKLREQVISLLADDGVLLFPVLPTLAPYHKQIQFTQFNFTYTSLFSALRLPSVACPLGLDPHTGTPLGIQIIGKPHSEALLITVAQELEKGFGGWAQPGTV</sequence>
<dbReference type="PROSITE" id="PS00571">
    <property type="entry name" value="AMIDASES"/>
    <property type="match status" value="1"/>
</dbReference>
<comment type="caution">
    <text evidence="4">The sequence shown here is derived from an EMBL/GenBank/DDBJ whole genome shotgun (WGS) entry which is preliminary data.</text>
</comment>
<dbReference type="PANTHER" id="PTHR43372:SF4">
    <property type="entry name" value="FATTY-ACID AMIDE HYDROLASE 2"/>
    <property type="match status" value="1"/>
</dbReference>
<dbReference type="SUPFAM" id="SSF75304">
    <property type="entry name" value="Amidase signature (AS) enzymes"/>
    <property type="match status" value="1"/>
</dbReference>
<evidence type="ECO:0000313" key="4">
    <source>
        <dbReference type="EMBL" id="KAI1709765.1"/>
    </source>
</evidence>
<feature type="active site" description="Acyl-ester intermediate" evidence="2">
    <location>
        <position position="233"/>
    </location>
</feature>
<name>A0AAD4N2Y2_9BILA</name>
<evidence type="ECO:0000256" key="1">
    <source>
        <dbReference type="ARBA" id="ARBA00009199"/>
    </source>
</evidence>
<dbReference type="InterPro" id="IPR036928">
    <property type="entry name" value="AS_sf"/>
</dbReference>
<protein>
    <submittedName>
        <fullName evidence="4">Amidase domain-containing protein</fullName>
    </submittedName>
</protein>
<dbReference type="EMBL" id="JAKKPZ010000029">
    <property type="protein sequence ID" value="KAI1709765.1"/>
    <property type="molecule type" value="Genomic_DNA"/>
</dbReference>